<dbReference type="AlphaFoldDB" id="A0A2P5F5P5"/>
<sequence>IRRKKKKAEHSRALKPQKQLLLTGLPNFLIKFYNLFIFAGEEDFHIPIYFFLYSMLCD</sequence>
<proteinExistence type="predicted"/>
<protein>
    <submittedName>
        <fullName evidence="2">Uncharacterized protein</fullName>
    </submittedName>
</protein>
<comment type="caution">
    <text evidence="2">The sequence shown here is derived from an EMBL/GenBank/DDBJ whole genome shotgun (WGS) entry which is preliminary data.</text>
</comment>
<accession>A0A2P5F5P5</accession>
<feature type="non-terminal residue" evidence="2">
    <location>
        <position position="1"/>
    </location>
</feature>
<name>A0A2P5F5P5_TREOI</name>
<gene>
    <name evidence="2" type="ORF">TorRG33x02_110110</name>
</gene>
<feature type="transmembrane region" description="Helical" evidence="1">
    <location>
        <begin position="20"/>
        <end position="39"/>
    </location>
</feature>
<keyword evidence="1" id="KW-0472">Membrane</keyword>
<keyword evidence="3" id="KW-1185">Reference proteome</keyword>
<evidence type="ECO:0000256" key="1">
    <source>
        <dbReference type="SAM" id="Phobius"/>
    </source>
</evidence>
<evidence type="ECO:0000313" key="2">
    <source>
        <dbReference type="EMBL" id="PON93105.1"/>
    </source>
</evidence>
<dbReference type="Proteomes" id="UP000237000">
    <property type="component" value="Unassembled WGS sequence"/>
</dbReference>
<organism evidence="2 3">
    <name type="scientific">Trema orientale</name>
    <name type="common">Charcoal tree</name>
    <name type="synonym">Celtis orientalis</name>
    <dbReference type="NCBI Taxonomy" id="63057"/>
    <lineage>
        <taxon>Eukaryota</taxon>
        <taxon>Viridiplantae</taxon>
        <taxon>Streptophyta</taxon>
        <taxon>Embryophyta</taxon>
        <taxon>Tracheophyta</taxon>
        <taxon>Spermatophyta</taxon>
        <taxon>Magnoliopsida</taxon>
        <taxon>eudicotyledons</taxon>
        <taxon>Gunneridae</taxon>
        <taxon>Pentapetalae</taxon>
        <taxon>rosids</taxon>
        <taxon>fabids</taxon>
        <taxon>Rosales</taxon>
        <taxon>Cannabaceae</taxon>
        <taxon>Trema</taxon>
    </lineage>
</organism>
<dbReference type="EMBL" id="JXTC01000060">
    <property type="protein sequence ID" value="PON93105.1"/>
    <property type="molecule type" value="Genomic_DNA"/>
</dbReference>
<reference evidence="3" key="1">
    <citation type="submission" date="2016-06" db="EMBL/GenBank/DDBJ databases">
        <title>Parallel loss of symbiosis genes in relatives of nitrogen-fixing non-legume Parasponia.</title>
        <authorList>
            <person name="Van Velzen R."/>
            <person name="Holmer R."/>
            <person name="Bu F."/>
            <person name="Rutten L."/>
            <person name="Van Zeijl A."/>
            <person name="Liu W."/>
            <person name="Santuari L."/>
            <person name="Cao Q."/>
            <person name="Sharma T."/>
            <person name="Shen D."/>
            <person name="Roswanjaya Y."/>
            <person name="Wardhani T."/>
            <person name="Kalhor M.S."/>
            <person name="Jansen J."/>
            <person name="Van den Hoogen J."/>
            <person name="Gungor B."/>
            <person name="Hartog M."/>
            <person name="Hontelez J."/>
            <person name="Verver J."/>
            <person name="Yang W.-C."/>
            <person name="Schijlen E."/>
            <person name="Repin R."/>
            <person name="Schilthuizen M."/>
            <person name="Schranz E."/>
            <person name="Heidstra R."/>
            <person name="Miyata K."/>
            <person name="Fedorova E."/>
            <person name="Kohlen W."/>
            <person name="Bisseling T."/>
            <person name="Smit S."/>
            <person name="Geurts R."/>
        </authorList>
    </citation>
    <scope>NUCLEOTIDE SEQUENCE [LARGE SCALE GENOMIC DNA]</scope>
    <source>
        <strain evidence="3">cv. RG33-2</strain>
    </source>
</reference>
<keyword evidence="1" id="KW-0812">Transmembrane</keyword>
<dbReference type="InParanoid" id="A0A2P5F5P5"/>
<evidence type="ECO:0000313" key="3">
    <source>
        <dbReference type="Proteomes" id="UP000237000"/>
    </source>
</evidence>
<keyword evidence="1" id="KW-1133">Transmembrane helix</keyword>